<keyword evidence="1" id="KW-0813">Transport</keyword>
<keyword evidence="4" id="KW-0547">Nucleotide-binding</keyword>
<evidence type="ECO:0000256" key="1">
    <source>
        <dbReference type="ARBA" id="ARBA00022448"/>
    </source>
</evidence>
<evidence type="ECO:0000256" key="2">
    <source>
        <dbReference type="ARBA" id="ARBA00022475"/>
    </source>
</evidence>
<dbReference type="Proteomes" id="UP000886355">
    <property type="component" value="Unassembled WGS sequence"/>
</dbReference>
<dbReference type="CDD" id="cd03259">
    <property type="entry name" value="ABC_Carb_Solutes_like"/>
    <property type="match status" value="1"/>
</dbReference>
<evidence type="ECO:0000256" key="6">
    <source>
        <dbReference type="ARBA" id="ARBA00023004"/>
    </source>
</evidence>
<sequence>MRISETEGIVSVKLVNITKTFGKVQAVDDVSLNVKKGEFLTLLGPSGCGKTTLLRIIAGFVRPDNGNVFFNETDVTNLPPWERNVGFVFQNYALWPNMTIFNNVAYGLKLRKLSRSAIREAVEHVLKLVGLPNIGNKYPGELSGGMQQRVALARALIINPPLLLLDEPLSNLDAKLRVSLRKEIRRIQKQLSITAIYVTHDQEEAFDISD</sequence>
<keyword evidence="2" id="KW-1003">Cell membrane</keyword>
<organism evidence="10">
    <name type="scientific">Thermodesulforhabdus norvegica</name>
    <dbReference type="NCBI Taxonomy" id="39841"/>
    <lineage>
        <taxon>Bacteria</taxon>
        <taxon>Pseudomonadati</taxon>
        <taxon>Thermodesulfobacteriota</taxon>
        <taxon>Syntrophobacteria</taxon>
        <taxon>Syntrophobacterales</taxon>
        <taxon>Thermodesulforhabdaceae</taxon>
        <taxon>Thermodesulforhabdus</taxon>
    </lineage>
</organism>
<proteinExistence type="predicted"/>
<feature type="domain" description="ABC transporter" evidence="9">
    <location>
        <begin position="12"/>
        <end position="210"/>
    </location>
</feature>
<dbReference type="AlphaFoldDB" id="A0A7C1AUT7"/>
<dbReference type="GO" id="GO:0015697">
    <property type="term" value="P:quaternary ammonium group transport"/>
    <property type="evidence" value="ECO:0007669"/>
    <property type="project" value="UniProtKB-ARBA"/>
</dbReference>
<dbReference type="SMART" id="SM00382">
    <property type="entry name" value="AAA"/>
    <property type="match status" value="1"/>
</dbReference>
<gene>
    <name evidence="10" type="ORF">ENG14_05190</name>
</gene>
<dbReference type="InterPro" id="IPR017871">
    <property type="entry name" value="ABC_transporter-like_CS"/>
</dbReference>
<dbReference type="SUPFAM" id="SSF52540">
    <property type="entry name" value="P-loop containing nucleoside triphosphate hydrolases"/>
    <property type="match status" value="1"/>
</dbReference>
<dbReference type="PROSITE" id="PS00211">
    <property type="entry name" value="ABC_TRANSPORTER_1"/>
    <property type="match status" value="1"/>
</dbReference>
<dbReference type="Gene3D" id="3.40.50.300">
    <property type="entry name" value="P-loop containing nucleotide triphosphate hydrolases"/>
    <property type="match status" value="1"/>
</dbReference>
<evidence type="ECO:0000256" key="7">
    <source>
        <dbReference type="ARBA" id="ARBA00023065"/>
    </source>
</evidence>
<name>A0A7C1AUT7_9BACT</name>
<reference evidence="10" key="1">
    <citation type="journal article" date="2020" name="mSystems">
        <title>Genome- and Community-Level Interaction Insights into Carbon Utilization and Element Cycling Functions of Hydrothermarchaeota in Hydrothermal Sediment.</title>
        <authorList>
            <person name="Zhou Z."/>
            <person name="Liu Y."/>
            <person name="Xu W."/>
            <person name="Pan J."/>
            <person name="Luo Z.H."/>
            <person name="Li M."/>
        </authorList>
    </citation>
    <scope>NUCLEOTIDE SEQUENCE [LARGE SCALE GENOMIC DNA]</scope>
    <source>
        <strain evidence="10">HyVt-19</strain>
    </source>
</reference>
<dbReference type="InterPro" id="IPR027417">
    <property type="entry name" value="P-loop_NTPase"/>
</dbReference>
<dbReference type="PANTHER" id="PTHR42781">
    <property type="entry name" value="SPERMIDINE/PUTRESCINE IMPORT ATP-BINDING PROTEIN POTA"/>
    <property type="match status" value="1"/>
</dbReference>
<dbReference type="InterPro" id="IPR015853">
    <property type="entry name" value="ABC_transpr_FbpC"/>
</dbReference>
<protein>
    <submittedName>
        <fullName evidence="10">ABC transporter ATP-binding protein</fullName>
    </submittedName>
</protein>
<keyword evidence="5 10" id="KW-0067">ATP-binding</keyword>
<evidence type="ECO:0000256" key="4">
    <source>
        <dbReference type="ARBA" id="ARBA00022741"/>
    </source>
</evidence>
<dbReference type="GO" id="GO:0005524">
    <property type="term" value="F:ATP binding"/>
    <property type="evidence" value="ECO:0007669"/>
    <property type="project" value="UniProtKB-KW"/>
</dbReference>
<dbReference type="FunFam" id="3.40.50.300:FF:000425">
    <property type="entry name" value="Probable ABC transporter, ATP-binding subunit"/>
    <property type="match status" value="1"/>
</dbReference>
<keyword evidence="8" id="KW-0472">Membrane</keyword>
<dbReference type="EMBL" id="DQZW01000244">
    <property type="protein sequence ID" value="HDL90279.1"/>
    <property type="molecule type" value="Genomic_DNA"/>
</dbReference>
<evidence type="ECO:0000259" key="9">
    <source>
        <dbReference type="PROSITE" id="PS50893"/>
    </source>
</evidence>
<dbReference type="InterPro" id="IPR003593">
    <property type="entry name" value="AAA+_ATPase"/>
</dbReference>
<evidence type="ECO:0000256" key="3">
    <source>
        <dbReference type="ARBA" id="ARBA00022496"/>
    </source>
</evidence>
<feature type="non-terminal residue" evidence="10">
    <location>
        <position position="210"/>
    </location>
</feature>
<dbReference type="InterPro" id="IPR050093">
    <property type="entry name" value="ABC_SmlMolc_Importer"/>
</dbReference>
<accession>A0A7C1AUT7</accession>
<evidence type="ECO:0000256" key="5">
    <source>
        <dbReference type="ARBA" id="ARBA00022840"/>
    </source>
</evidence>
<keyword evidence="6" id="KW-0408">Iron</keyword>
<dbReference type="GO" id="GO:0015408">
    <property type="term" value="F:ABC-type ferric iron transporter activity"/>
    <property type="evidence" value="ECO:0007669"/>
    <property type="project" value="InterPro"/>
</dbReference>
<dbReference type="PANTHER" id="PTHR42781:SF4">
    <property type="entry name" value="SPERMIDINE_PUTRESCINE IMPORT ATP-BINDING PROTEIN POTA"/>
    <property type="match status" value="1"/>
</dbReference>
<dbReference type="GO" id="GO:0016020">
    <property type="term" value="C:membrane"/>
    <property type="evidence" value="ECO:0007669"/>
    <property type="project" value="InterPro"/>
</dbReference>
<evidence type="ECO:0000256" key="8">
    <source>
        <dbReference type="ARBA" id="ARBA00023136"/>
    </source>
</evidence>
<keyword evidence="3" id="KW-0410">Iron transport</keyword>
<dbReference type="GO" id="GO:0016887">
    <property type="term" value="F:ATP hydrolysis activity"/>
    <property type="evidence" value="ECO:0007669"/>
    <property type="project" value="InterPro"/>
</dbReference>
<evidence type="ECO:0000313" key="10">
    <source>
        <dbReference type="EMBL" id="HDL90279.1"/>
    </source>
</evidence>
<dbReference type="Pfam" id="PF00005">
    <property type="entry name" value="ABC_tran"/>
    <property type="match status" value="1"/>
</dbReference>
<dbReference type="InterPro" id="IPR003439">
    <property type="entry name" value="ABC_transporter-like_ATP-bd"/>
</dbReference>
<keyword evidence="7" id="KW-0406">Ion transport</keyword>
<dbReference type="PROSITE" id="PS50893">
    <property type="entry name" value="ABC_TRANSPORTER_2"/>
    <property type="match status" value="1"/>
</dbReference>
<comment type="caution">
    <text evidence="10">The sequence shown here is derived from an EMBL/GenBank/DDBJ whole genome shotgun (WGS) entry which is preliminary data.</text>
</comment>